<dbReference type="InterPro" id="IPR006260">
    <property type="entry name" value="TonB/TolA_C"/>
</dbReference>
<evidence type="ECO:0000256" key="4">
    <source>
        <dbReference type="ARBA" id="ARBA00023136"/>
    </source>
</evidence>
<evidence type="ECO:0000256" key="5">
    <source>
        <dbReference type="SAM" id="MobiDB-lite"/>
    </source>
</evidence>
<dbReference type="NCBIfam" id="NF033768">
    <property type="entry name" value="myxo_SS_tail"/>
    <property type="match status" value="1"/>
</dbReference>
<keyword evidence="9" id="KW-1185">Reference proteome</keyword>
<dbReference type="NCBIfam" id="TIGR01352">
    <property type="entry name" value="tonB_Cterm"/>
    <property type="match status" value="1"/>
</dbReference>
<feature type="compositionally biased region" description="Basic and acidic residues" evidence="5">
    <location>
        <begin position="78"/>
        <end position="98"/>
    </location>
</feature>
<comment type="subcellular location">
    <subcellularLocation>
        <location evidence="1">Membrane</location>
        <topology evidence="1">Single-pass membrane protein</topology>
    </subcellularLocation>
</comment>
<evidence type="ECO:0000256" key="6">
    <source>
        <dbReference type="SAM" id="Phobius"/>
    </source>
</evidence>
<dbReference type="RefSeq" id="WP_101344948.1">
    <property type="nucleotide sequence ID" value="NZ_PJAI02000010.1"/>
</dbReference>
<evidence type="ECO:0000259" key="7">
    <source>
        <dbReference type="Pfam" id="PF03544"/>
    </source>
</evidence>
<dbReference type="InterPro" id="IPR049806">
    <property type="entry name" value="MasK-like_C"/>
</dbReference>
<dbReference type="Pfam" id="PF03544">
    <property type="entry name" value="TonB_C"/>
    <property type="match status" value="1"/>
</dbReference>
<dbReference type="EMBL" id="PJAI02000010">
    <property type="protein sequence ID" value="TYK65428.1"/>
    <property type="molecule type" value="Genomic_DNA"/>
</dbReference>
<gene>
    <name evidence="8" type="ORF">CWS31_010045</name>
</gene>
<evidence type="ECO:0000313" key="9">
    <source>
        <dbReference type="Proteomes" id="UP000815846"/>
    </source>
</evidence>
<sequence>MTIASYQQLALDWHPQSKSDKSFVIFATIFVLLFVGLGLYMGSIELPKETKRAKVVVPERVAKFILEKPKPQPKPKVIPKEPPKPKVIKKEPEPEKDKPKVKKQQVKKEQVLTKKQEKAREVASESGLLALSNELSDLMDTSSIDAMVGNKVAKNTGSNQAGKAQRDALLAANATKGSGGVSSTKVLNSGGSGVKLDQAQVAAAQQQLLAARADTTLVKGKPEASKAKEEAFVRTGNYRPEEDIAYVMDKNKSKLHALYRKARRSNPGLKGKIVLEITISPEGSVLAVNIASSELDDKSLEARIVSRVKQFNFGAANVKAVTVTYPIEFLPS</sequence>
<comment type="caution">
    <text evidence="8">The sequence shown here is derived from an EMBL/GenBank/DDBJ whole genome shotgun (WGS) entry which is preliminary data.</text>
</comment>
<protein>
    <submittedName>
        <fullName evidence="8">TonB family protein</fullName>
    </submittedName>
</protein>
<feature type="transmembrane region" description="Helical" evidence="6">
    <location>
        <begin position="23"/>
        <end position="42"/>
    </location>
</feature>
<evidence type="ECO:0000256" key="2">
    <source>
        <dbReference type="ARBA" id="ARBA00022692"/>
    </source>
</evidence>
<evidence type="ECO:0000256" key="3">
    <source>
        <dbReference type="ARBA" id="ARBA00022989"/>
    </source>
</evidence>
<reference evidence="8 9" key="1">
    <citation type="submission" date="2019-08" db="EMBL/GenBank/DDBJ databases">
        <title>Microbe sample from Colwellia echini.</title>
        <authorList>
            <person name="Christiansen L."/>
            <person name="Pathiraja D."/>
            <person name="Schultz-Johansen M."/>
            <person name="Choi I.-G."/>
            <person name="Stougaard P."/>
        </authorList>
    </citation>
    <scope>NUCLEOTIDE SEQUENCE [LARGE SCALE GENOMIC DNA]</scope>
    <source>
        <strain evidence="8 9">A3</strain>
    </source>
</reference>
<organism evidence="8 9">
    <name type="scientific">Colwellia echini</name>
    <dbReference type="NCBI Taxonomy" id="1982103"/>
    <lineage>
        <taxon>Bacteria</taxon>
        <taxon>Pseudomonadati</taxon>
        <taxon>Pseudomonadota</taxon>
        <taxon>Gammaproteobacteria</taxon>
        <taxon>Alteromonadales</taxon>
        <taxon>Colwelliaceae</taxon>
        <taxon>Colwellia</taxon>
    </lineage>
</organism>
<proteinExistence type="predicted"/>
<dbReference type="InterPro" id="IPR037682">
    <property type="entry name" value="TonB_C"/>
</dbReference>
<feature type="domain" description="TonB C-terminal" evidence="7">
    <location>
        <begin position="268"/>
        <end position="329"/>
    </location>
</feature>
<accession>A0ABY3MW44</accession>
<name>A0ABY3MW44_9GAMM</name>
<keyword evidence="4 6" id="KW-0472">Membrane</keyword>
<dbReference type="Proteomes" id="UP000815846">
    <property type="component" value="Unassembled WGS sequence"/>
</dbReference>
<dbReference type="Gene3D" id="3.30.1150.10">
    <property type="match status" value="1"/>
</dbReference>
<evidence type="ECO:0000313" key="8">
    <source>
        <dbReference type="EMBL" id="TYK65428.1"/>
    </source>
</evidence>
<feature type="compositionally biased region" description="Basic and acidic residues" evidence="5">
    <location>
        <begin position="106"/>
        <end position="118"/>
    </location>
</feature>
<evidence type="ECO:0000256" key="1">
    <source>
        <dbReference type="ARBA" id="ARBA00004167"/>
    </source>
</evidence>
<feature type="region of interest" description="Disordered" evidence="5">
    <location>
        <begin position="68"/>
        <end position="118"/>
    </location>
</feature>
<keyword evidence="3 6" id="KW-1133">Transmembrane helix</keyword>
<keyword evidence="2 6" id="KW-0812">Transmembrane</keyword>